<comment type="similarity">
    <text evidence="1">Belongs to the remorin family.</text>
</comment>
<dbReference type="AlphaFoldDB" id="A0A0B2PH81"/>
<evidence type="ECO:0000313" key="5">
    <source>
        <dbReference type="EMBL" id="RZC08381.1"/>
    </source>
</evidence>
<accession>A0A0B2PH81</accession>
<keyword evidence="6" id="KW-1185">Reference proteome</keyword>
<dbReference type="EMBL" id="QZWG01000006">
    <property type="protein sequence ID" value="RZC08381.1"/>
    <property type="molecule type" value="Genomic_DNA"/>
</dbReference>
<dbReference type="EMBL" id="KN667394">
    <property type="protein sequence ID" value="KHN06902.1"/>
    <property type="molecule type" value="Genomic_DNA"/>
</dbReference>
<dbReference type="InterPro" id="IPR005516">
    <property type="entry name" value="Remorin_C"/>
</dbReference>
<dbReference type="PANTHER" id="PTHR31471">
    <property type="entry name" value="OS02G0116800 PROTEIN"/>
    <property type="match status" value="1"/>
</dbReference>
<feature type="domain" description="Remorin C-terminal" evidence="3">
    <location>
        <begin position="149"/>
        <end position="253"/>
    </location>
</feature>
<dbReference type="Proteomes" id="UP000289340">
    <property type="component" value="Chromosome 6"/>
</dbReference>
<gene>
    <name evidence="5" type="ORF">D0Y65_015217</name>
    <name evidence="4" type="ORF">glysoja_041282</name>
</gene>
<evidence type="ECO:0000256" key="1">
    <source>
        <dbReference type="ARBA" id="ARBA00005711"/>
    </source>
</evidence>
<sequence>MLWITLTSSSFTSPKSKVEIKEKFQRMDYRLNQRRVSFSDPNSRQHIPDDERVTAVAAAAFSIHSLEEAGLLNLQKMKESPKFPRTKTVREKEGKVSRQPSHGEISTRRSLGQELARATESAIPARRPSGVSPAAGYQNHKGNQVIQHKNDKATLWEKAKIERIQKRYEKTKSKILAWESYRKIQAKMQMDRKKSEWEHKRAIEMQHYKNKIARIDMIAQGAISQLEDHKRKQESKAKEKAKKIRKTGRVPVKCFCFKSL</sequence>
<evidence type="ECO:0000313" key="4">
    <source>
        <dbReference type="EMBL" id="KHN06902.1"/>
    </source>
</evidence>
<name>A0A0B2PH81_GLYSO</name>
<dbReference type="Proteomes" id="UP000053555">
    <property type="component" value="Unassembled WGS sequence"/>
</dbReference>
<feature type="region of interest" description="Disordered" evidence="2">
    <location>
        <begin position="81"/>
        <end position="110"/>
    </location>
</feature>
<protein>
    <recommendedName>
        <fullName evidence="3">Remorin C-terminal domain-containing protein</fullName>
    </recommendedName>
</protein>
<proteinExistence type="inferred from homology"/>
<evidence type="ECO:0000313" key="6">
    <source>
        <dbReference type="Proteomes" id="UP000289340"/>
    </source>
</evidence>
<dbReference type="PANTHER" id="PTHR31471:SF5">
    <property type="entry name" value="GB|AAD39278.1"/>
    <property type="match status" value="1"/>
</dbReference>
<organism evidence="4">
    <name type="scientific">Glycine soja</name>
    <name type="common">Wild soybean</name>
    <dbReference type="NCBI Taxonomy" id="3848"/>
    <lineage>
        <taxon>Eukaryota</taxon>
        <taxon>Viridiplantae</taxon>
        <taxon>Streptophyta</taxon>
        <taxon>Embryophyta</taxon>
        <taxon>Tracheophyta</taxon>
        <taxon>Spermatophyta</taxon>
        <taxon>Magnoliopsida</taxon>
        <taxon>eudicotyledons</taxon>
        <taxon>Gunneridae</taxon>
        <taxon>Pentapetalae</taxon>
        <taxon>rosids</taxon>
        <taxon>fabids</taxon>
        <taxon>Fabales</taxon>
        <taxon>Fabaceae</taxon>
        <taxon>Papilionoideae</taxon>
        <taxon>50 kb inversion clade</taxon>
        <taxon>NPAAA clade</taxon>
        <taxon>indigoferoid/millettioid clade</taxon>
        <taxon>Phaseoleae</taxon>
        <taxon>Glycine</taxon>
        <taxon>Glycine subgen. Soja</taxon>
    </lineage>
</organism>
<dbReference type="Pfam" id="PF03763">
    <property type="entry name" value="Remorin_C"/>
    <property type="match status" value="1"/>
</dbReference>
<evidence type="ECO:0000256" key="2">
    <source>
        <dbReference type="SAM" id="MobiDB-lite"/>
    </source>
</evidence>
<reference evidence="5 6" key="2">
    <citation type="submission" date="2018-09" db="EMBL/GenBank/DDBJ databases">
        <title>A high-quality reference genome of wild soybean provides a powerful tool to mine soybean genomes.</title>
        <authorList>
            <person name="Xie M."/>
            <person name="Chung C.Y.L."/>
            <person name="Li M.-W."/>
            <person name="Wong F.-L."/>
            <person name="Chan T.-F."/>
            <person name="Lam H.-M."/>
        </authorList>
    </citation>
    <scope>NUCLEOTIDE SEQUENCE [LARGE SCALE GENOMIC DNA]</scope>
    <source>
        <strain evidence="6">cv. W05</strain>
        <tissue evidence="5">Hypocotyl of etiolated seedlings</tissue>
    </source>
</reference>
<evidence type="ECO:0000259" key="3">
    <source>
        <dbReference type="Pfam" id="PF03763"/>
    </source>
</evidence>
<feature type="compositionally biased region" description="Basic and acidic residues" evidence="2">
    <location>
        <begin position="81"/>
        <end position="96"/>
    </location>
</feature>
<reference evidence="4" key="1">
    <citation type="submission" date="2014-07" db="EMBL/GenBank/DDBJ databases">
        <title>Identification of a novel salt tolerance gene in wild soybean by whole-genome sequencing.</title>
        <authorList>
            <person name="Lam H.-M."/>
            <person name="Qi X."/>
            <person name="Li M.-W."/>
            <person name="Liu X."/>
            <person name="Xie M."/>
            <person name="Ni M."/>
            <person name="Xu X."/>
        </authorList>
    </citation>
    <scope>NUCLEOTIDE SEQUENCE [LARGE SCALE GENOMIC DNA]</scope>
    <source>
        <tissue evidence="4">Root</tissue>
    </source>
</reference>